<dbReference type="EMBL" id="AGNL01004243">
    <property type="protein sequence ID" value="EJK73743.1"/>
    <property type="molecule type" value="Genomic_DNA"/>
</dbReference>
<dbReference type="eggNOG" id="ENOG502SDB9">
    <property type="taxonomic scope" value="Eukaryota"/>
</dbReference>
<evidence type="ECO:0000313" key="2">
    <source>
        <dbReference type="Proteomes" id="UP000266841"/>
    </source>
</evidence>
<gene>
    <name evidence="1" type="ORF">THAOC_04614</name>
</gene>
<protein>
    <recommendedName>
        <fullName evidence="3">Sel1 repeat family protein</fullName>
    </recommendedName>
</protein>
<dbReference type="Gene3D" id="1.25.40.10">
    <property type="entry name" value="Tetratricopeptide repeat domain"/>
    <property type="match status" value="1"/>
</dbReference>
<dbReference type="SUPFAM" id="SSF81901">
    <property type="entry name" value="HCP-like"/>
    <property type="match status" value="1"/>
</dbReference>
<sequence length="211" mass="23265">MSGVAAPNQAGGSAESDDAAARDLQLRLMASGHERPEDDACPICFDLIEWPMGKHSTRNACCMKRVTSITFGQLGLAEDVFRAIELWTEAAELGSLDAHYQLGVVHYLGVGVEEDKPRGIRHWQEAAIKGCVLSRHDLGDVEHENGNYQLAAQHWMISAKMGNERSLNGIKDMFKEGQAIKAIYAEALLGYRDALEEMKSPQREEAKRLGV</sequence>
<accession>K0T4V0</accession>
<reference evidence="1 2" key="1">
    <citation type="journal article" date="2012" name="Genome Biol.">
        <title>Genome and low-iron response of an oceanic diatom adapted to chronic iron limitation.</title>
        <authorList>
            <person name="Lommer M."/>
            <person name="Specht M."/>
            <person name="Roy A.S."/>
            <person name="Kraemer L."/>
            <person name="Andreson R."/>
            <person name="Gutowska M.A."/>
            <person name="Wolf J."/>
            <person name="Bergner S.V."/>
            <person name="Schilhabel M.B."/>
            <person name="Klostermeier U.C."/>
            <person name="Beiko R.G."/>
            <person name="Rosenstiel P."/>
            <person name="Hippler M."/>
            <person name="Laroche J."/>
        </authorList>
    </citation>
    <scope>NUCLEOTIDE SEQUENCE [LARGE SCALE GENOMIC DNA]</scope>
    <source>
        <strain evidence="1 2">CCMP1005</strain>
    </source>
</reference>
<comment type="caution">
    <text evidence="1">The sequence shown here is derived from an EMBL/GenBank/DDBJ whole genome shotgun (WGS) entry which is preliminary data.</text>
</comment>
<dbReference type="InterPro" id="IPR006597">
    <property type="entry name" value="Sel1-like"/>
</dbReference>
<dbReference type="AlphaFoldDB" id="K0T4V0"/>
<dbReference type="InterPro" id="IPR011990">
    <property type="entry name" value="TPR-like_helical_dom_sf"/>
</dbReference>
<evidence type="ECO:0000313" key="1">
    <source>
        <dbReference type="EMBL" id="EJK73743.1"/>
    </source>
</evidence>
<proteinExistence type="predicted"/>
<name>K0T4V0_THAOC</name>
<evidence type="ECO:0008006" key="3">
    <source>
        <dbReference type="Google" id="ProtNLM"/>
    </source>
</evidence>
<dbReference type="Pfam" id="PF08238">
    <property type="entry name" value="Sel1"/>
    <property type="match status" value="2"/>
</dbReference>
<organism evidence="1 2">
    <name type="scientific">Thalassiosira oceanica</name>
    <name type="common">Marine diatom</name>
    <dbReference type="NCBI Taxonomy" id="159749"/>
    <lineage>
        <taxon>Eukaryota</taxon>
        <taxon>Sar</taxon>
        <taxon>Stramenopiles</taxon>
        <taxon>Ochrophyta</taxon>
        <taxon>Bacillariophyta</taxon>
        <taxon>Coscinodiscophyceae</taxon>
        <taxon>Thalassiosirophycidae</taxon>
        <taxon>Thalassiosirales</taxon>
        <taxon>Thalassiosiraceae</taxon>
        <taxon>Thalassiosira</taxon>
    </lineage>
</organism>
<dbReference type="OrthoDB" id="40126at2759"/>
<keyword evidence="2" id="KW-1185">Reference proteome</keyword>
<feature type="non-terminal residue" evidence="1">
    <location>
        <position position="1"/>
    </location>
</feature>
<dbReference type="Proteomes" id="UP000266841">
    <property type="component" value="Unassembled WGS sequence"/>
</dbReference>